<dbReference type="Pfam" id="PF08240">
    <property type="entry name" value="ADH_N"/>
    <property type="match status" value="1"/>
</dbReference>
<proteinExistence type="inferred from homology"/>
<dbReference type="InterPro" id="IPR013154">
    <property type="entry name" value="ADH-like_N"/>
</dbReference>
<evidence type="ECO:0000256" key="2">
    <source>
        <dbReference type="ARBA" id="ARBA00008072"/>
    </source>
</evidence>
<dbReference type="FunFam" id="3.40.50.720:FF:000039">
    <property type="entry name" value="Alcohol dehydrogenase AdhP"/>
    <property type="match status" value="1"/>
</dbReference>
<dbReference type="Gene3D" id="3.40.50.720">
    <property type="entry name" value="NAD(P)-binding Rossmann-like Domain"/>
    <property type="match status" value="1"/>
</dbReference>
<dbReference type="InterPro" id="IPR011032">
    <property type="entry name" value="GroES-like_sf"/>
</dbReference>
<dbReference type="AlphaFoldDB" id="A0AAJ0C031"/>
<dbReference type="SMART" id="SM00829">
    <property type="entry name" value="PKS_ER"/>
    <property type="match status" value="1"/>
</dbReference>
<dbReference type="Proteomes" id="UP001244011">
    <property type="component" value="Unassembled WGS sequence"/>
</dbReference>
<evidence type="ECO:0000256" key="3">
    <source>
        <dbReference type="ARBA" id="ARBA00022723"/>
    </source>
</evidence>
<keyword evidence="5" id="KW-0560">Oxidoreductase</keyword>
<evidence type="ECO:0000256" key="1">
    <source>
        <dbReference type="ARBA" id="ARBA00001947"/>
    </source>
</evidence>
<evidence type="ECO:0000313" key="9">
    <source>
        <dbReference type="EMBL" id="KAK1766608.1"/>
    </source>
</evidence>
<keyword evidence="10" id="KW-1185">Reference proteome</keyword>
<dbReference type="Gene3D" id="3.90.180.10">
    <property type="entry name" value="Medium-chain alcohol dehydrogenases, catalytic domain"/>
    <property type="match status" value="1"/>
</dbReference>
<accession>A0AAJ0C031</accession>
<dbReference type="InterPro" id="IPR020843">
    <property type="entry name" value="ER"/>
</dbReference>
<dbReference type="GO" id="GO:0005737">
    <property type="term" value="C:cytoplasm"/>
    <property type="evidence" value="ECO:0007669"/>
    <property type="project" value="TreeGrafter"/>
</dbReference>
<comment type="cofactor">
    <cofactor evidence="1 7">
        <name>Zn(2+)</name>
        <dbReference type="ChEBI" id="CHEBI:29105"/>
    </cofactor>
</comment>
<dbReference type="InterPro" id="IPR036291">
    <property type="entry name" value="NAD(P)-bd_dom_sf"/>
</dbReference>
<gene>
    <name evidence="9" type="ORF">QBC33DRAFT_570738</name>
</gene>
<dbReference type="PROSITE" id="PS00059">
    <property type="entry name" value="ADH_ZINC"/>
    <property type="match status" value="1"/>
</dbReference>
<evidence type="ECO:0000259" key="8">
    <source>
        <dbReference type="SMART" id="SM00829"/>
    </source>
</evidence>
<evidence type="ECO:0000256" key="5">
    <source>
        <dbReference type="ARBA" id="ARBA00023002"/>
    </source>
</evidence>
<dbReference type="GO" id="GO:0004022">
    <property type="term" value="F:alcohol dehydrogenase (NAD+) activity"/>
    <property type="evidence" value="ECO:0007669"/>
    <property type="project" value="TreeGrafter"/>
</dbReference>
<protein>
    <submittedName>
        <fullName evidence="9">Alcohol dehydrogenase</fullName>
    </submittedName>
</protein>
<sequence>MTTNQSSQPLPTTQKAAILVNPGPDFSFEIRNDVPVQPLGARDVLVSIEVTGICGTDLGLACGALGPCSTILGHEGVGRVVAVGSDVSAATAASLGRRVAVAWIRDCCGACAVCMRGEGETRCLGRVFGGMAVPGTLAETAVVPERYLCPLPDDLEPEVMAPIVCGGVTAYKAIKTCEAVPGSWILVSGGAGGVGGLAVQFASAMGYRVIAVDGGEEGGKRSLAAGAEKYIDFQKDKDIKEAVLRETGGQLCAAAIVCVGASSAYEAALPCLDHFGVLVCVGIPPGGAQVSFHPITLIDLGIKIKASLVGSRGDILEALEFVRRGLVKPRVFSIAMEELNQYVRKVAEVDGKLLVRVRE</sequence>
<dbReference type="GO" id="GO:0008270">
    <property type="term" value="F:zinc ion binding"/>
    <property type="evidence" value="ECO:0007669"/>
    <property type="project" value="InterPro"/>
</dbReference>
<evidence type="ECO:0000256" key="7">
    <source>
        <dbReference type="RuleBase" id="RU361277"/>
    </source>
</evidence>
<evidence type="ECO:0000313" key="10">
    <source>
        <dbReference type="Proteomes" id="UP001244011"/>
    </source>
</evidence>
<comment type="caution">
    <text evidence="9">The sequence shown here is derived from an EMBL/GenBank/DDBJ whole genome shotgun (WGS) entry which is preliminary data.</text>
</comment>
<dbReference type="RefSeq" id="XP_060282821.1">
    <property type="nucleotide sequence ID" value="XM_060430580.1"/>
</dbReference>
<dbReference type="EMBL" id="MU839011">
    <property type="protein sequence ID" value="KAK1766608.1"/>
    <property type="molecule type" value="Genomic_DNA"/>
</dbReference>
<dbReference type="SUPFAM" id="SSF51735">
    <property type="entry name" value="NAD(P)-binding Rossmann-fold domains"/>
    <property type="match status" value="1"/>
</dbReference>
<feature type="domain" description="Enoyl reductase (ER)" evidence="8">
    <location>
        <begin position="23"/>
        <end position="355"/>
    </location>
</feature>
<evidence type="ECO:0000256" key="4">
    <source>
        <dbReference type="ARBA" id="ARBA00022833"/>
    </source>
</evidence>
<dbReference type="InterPro" id="IPR002328">
    <property type="entry name" value="ADH_Zn_CS"/>
</dbReference>
<dbReference type="PANTHER" id="PTHR42940">
    <property type="entry name" value="ALCOHOL DEHYDROGENASE 1-RELATED"/>
    <property type="match status" value="1"/>
</dbReference>
<keyword evidence="6" id="KW-0520">NAD</keyword>
<reference evidence="9" key="1">
    <citation type="submission" date="2023-06" db="EMBL/GenBank/DDBJ databases">
        <title>Genome-scale phylogeny and comparative genomics of the fungal order Sordariales.</title>
        <authorList>
            <consortium name="Lawrence Berkeley National Laboratory"/>
            <person name="Hensen N."/>
            <person name="Bonometti L."/>
            <person name="Westerberg I."/>
            <person name="Brannstrom I.O."/>
            <person name="Guillou S."/>
            <person name="Cros-Aarteil S."/>
            <person name="Calhoun S."/>
            <person name="Haridas S."/>
            <person name="Kuo A."/>
            <person name="Mondo S."/>
            <person name="Pangilinan J."/>
            <person name="Riley R."/>
            <person name="Labutti K."/>
            <person name="Andreopoulos B."/>
            <person name="Lipzen A."/>
            <person name="Chen C."/>
            <person name="Yanf M."/>
            <person name="Daum C."/>
            <person name="Ng V."/>
            <person name="Clum A."/>
            <person name="Steindorff A."/>
            <person name="Ohm R."/>
            <person name="Martin F."/>
            <person name="Silar P."/>
            <person name="Natvig D."/>
            <person name="Lalanne C."/>
            <person name="Gautier V."/>
            <person name="Ament-Velasquez S.L."/>
            <person name="Kruys A."/>
            <person name="Hutchinson M.I."/>
            <person name="Powell A.J."/>
            <person name="Barry K."/>
            <person name="Miller A.N."/>
            <person name="Grigoriev I.V."/>
            <person name="Debuchy R."/>
            <person name="Gladieux P."/>
            <person name="Thoren M.H."/>
            <person name="Johannesson H."/>
        </authorList>
    </citation>
    <scope>NUCLEOTIDE SEQUENCE</scope>
    <source>
        <strain evidence="9">8032-3</strain>
    </source>
</reference>
<evidence type="ECO:0000256" key="6">
    <source>
        <dbReference type="ARBA" id="ARBA00023027"/>
    </source>
</evidence>
<dbReference type="GeneID" id="85313767"/>
<comment type="similarity">
    <text evidence="2 7">Belongs to the zinc-containing alcohol dehydrogenase family.</text>
</comment>
<dbReference type="Pfam" id="PF00107">
    <property type="entry name" value="ADH_zinc_N"/>
    <property type="match status" value="1"/>
</dbReference>
<keyword evidence="4 7" id="KW-0862">Zinc</keyword>
<name>A0AAJ0C031_9PEZI</name>
<dbReference type="PANTHER" id="PTHR42940:SF1">
    <property type="entry name" value="ENOYL REDUCTASE (ER) DOMAIN-CONTAINING PROTEIN"/>
    <property type="match status" value="1"/>
</dbReference>
<keyword evidence="3 7" id="KW-0479">Metal-binding</keyword>
<organism evidence="9 10">
    <name type="scientific">Phialemonium atrogriseum</name>
    <dbReference type="NCBI Taxonomy" id="1093897"/>
    <lineage>
        <taxon>Eukaryota</taxon>
        <taxon>Fungi</taxon>
        <taxon>Dikarya</taxon>
        <taxon>Ascomycota</taxon>
        <taxon>Pezizomycotina</taxon>
        <taxon>Sordariomycetes</taxon>
        <taxon>Sordariomycetidae</taxon>
        <taxon>Cephalothecales</taxon>
        <taxon>Cephalothecaceae</taxon>
        <taxon>Phialemonium</taxon>
    </lineage>
</organism>
<dbReference type="SUPFAM" id="SSF50129">
    <property type="entry name" value="GroES-like"/>
    <property type="match status" value="1"/>
</dbReference>
<dbReference type="InterPro" id="IPR013149">
    <property type="entry name" value="ADH-like_C"/>
</dbReference>